<dbReference type="InterPro" id="IPR000504">
    <property type="entry name" value="RRM_dom"/>
</dbReference>
<evidence type="ECO:0000313" key="4">
    <source>
        <dbReference type="Proteomes" id="UP000315295"/>
    </source>
</evidence>
<dbReference type="STRING" id="106549.A0A540M5S9"/>
<evidence type="ECO:0000313" key="3">
    <source>
        <dbReference type="EMBL" id="TQD94100.1"/>
    </source>
</evidence>
<evidence type="ECO:0000256" key="1">
    <source>
        <dbReference type="PROSITE-ProRule" id="PRU00176"/>
    </source>
</evidence>
<organism evidence="3 4">
    <name type="scientific">Malus baccata</name>
    <name type="common">Siberian crab apple</name>
    <name type="synonym">Pyrus baccata</name>
    <dbReference type="NCBI Taxonomy" id="106549"/>
    <lineage>
        <taxon>Eukaryota</taxon>
        <taxon>Viridiplantae</taxon>
        <taxon>Streptophyta</taxon>
        <taxon>Embryophyta</taxon>
        <taxon>Tracheophyta</taxon>
        <taxon>Spermatophyta</taxon>
        <taxon>Magnoliopsida</taxon>
        <taxon>eudicotyledons</taxon>
        <taxon>Gunneridae</taxon>
        <taxon>Pentapetalae</taxon>
        <taxon>rosids</taxon>
        <taxon>fabids</taxon>
        <taxon>Rosales</taxon>
        <taxon>Rosaceae</taxon>
        <taxon>Amygdaloideae</taxon>
        <taxon>Maleae</taxon>
        <taxon>Malus</taxon>
    </lineage>
</organism>
<gene>
    <name evidence="3" type="ORF">C1H46_020295</name>
</gene>
<dbReference type="EMBL" id="VIEB01000350">
    <property type="protein sequence ID" value="TQD94100.1"/>
    <property type="molecule type" value="Genomic_DNA"/>
</dbReference>
<accession>A0A540M5S9</accession>
<dbReference type="GO" id="GO:0003723">
    <property type="term" value="F:RNA binding"/>
    <property type="evidence" value="ECO:0007669"/>
    <property type="project" value="UniProtKB-UniRule"/>
</dbReference>
<sequence length="87" mass="9721">MSKDLKGLFNSEDYSLVTAEIVFQNNPRRSAGYGFVGFKSKTQAEAALSAPHGKLLMGRRICVARSKQFVEVPKTESFQNWVINLPN</sequence>
<proteinExistence type="predicted"/>
<reference evidence="3 4" key="1">
    <citation type="journal article" date="2019" name="G3 (Bethesda)">
        <title>Sequencing of a Wild Apple (Malus baccata) Genome Unravels the Differences Between Cultivated and Wild Apple Species Regarding Disease Resistance and Cold Tolerance.</title>
        <authorList>
            <person name="Chen X."/>
        </authorList>
    </citation>
    <scope>NUCLEOTIDE SEQUENCE [LARGE SCALE GENOMIC DNA]</scope>
    <source>
        <strain evidence="4">cv. Shandingzi</strain>
        <tissue evidence="3">Leaves</tissue>
    </source>
</reference>
<protein>
    <recommendedName>
        <fullName evidence="2">RRM domain-containing protein</fullName>
    </recommendedName>
</protein>
<dbReference type="Proteomes" id="UP000315295">
    <property type="component" value="Unassembled WGS sequence"/>
</dbReference>
<dbReference type="Pfam" id="PF00076">
    <property type="entry name" value="RRM_1"/>
    <property type="match status" value="1"/>
</dbReference>
<feature type="domain" description="RRM" evidence="2">
    <location>
        <begin position="1"/>
        <end position="68"/>
    </location>
</feature>
<dbReference type="InterPro" id="IPR012677">
    <property type="entry name" value="Nucleotide-bd_a/b_plait_sf"/>
</dbReference>
<name>A0A540M5S9_MALBA</name>
<dbReference type="InterPro" id="IPR035979">
    <property type="entry name" value="RBD_domain_sf"/>
</dbReference>
<keyword evidence="1" id="KW-0694">RNA-binding</keyword>
<dbReference type="AlphaFoldDB" id="A0A540M5S9"/>
<dbReference type="SUPFAM" id="SSF54928">
    <property type="entry name" value="RNA-binding domain, RBD"/>
    <property type="match status" value="1"/>
</dbReference>
<evidence type="ECO:0000259" key="2">
    <source>
        <dbReference type="PROSITE" id="PS50102"/>
    </source>
</evidence>
<keyword evidence="4" id="KW-1185">Reference proteome</keyword>
<comment type="caution">
    <text evidence="3">The sequence shown here is derived from an EMBL/GenBank/DDBJ whole genome shotgun (WGS) entry which is preliminary data.</text>
</comment>
<dbReference type="Gene3D" id="3.30.70.330">
    <property type="match status" value="1"/>
</dbReference>
<dbReference type="PROSITE" id="PS50102">
    <property type="entry name" value="RRM"/>
    <property type="match status" value="1"/>
</dbReference>